<dbReference type="Pfam" id="PF13827">
    <property type="entry name" value="DUF4189"/>
    <property type="match status" value="1"/>
</dbReference>
<evidence type="ECO:0000313" key="4">
    <source>
        <dbReference type="Proteomes" id="UP000252586"/>
    </source>
</evidence>
<accession>A0A366E2G2</accession>
<gene>
    <name evidence="3" type="ORF">DFR74_101581</name>
</gene>
<sequence>MKKFFTAAAVIVATVGSMLVTAPAAEAQYGYYGAIAVSRSGAYGIANNYGSYAEAENAAVGVCGAGCYTLVSWTNGCGVLASNRSYWSGAARASYSAARSAALGRLSGGWVVDWRCTSGYSL</sequence>
<feature type="signal peptide" evidence="1">
    <location>
        <begin position="1"/>
        <end position="24"/>
    </location>
</feature>
<name>A0A366E2G2_9NOCA</name>
<dbReference type="InterPro" id="IPR025240">
    <property type="entry name" value="DUF4189"/>
</dbReference>
<organism evidence="3 4">
    <name type="scientific">Nocardia puris</name>
    <dbReference type="NCBI Taxonomy" id="208602"/>
    <lineage>
        <taxon>Bacteria</taxon>
        <taxon>Bacillati</taxon>
        <taxon>Actinomycetota</taxon>
        <taxon>Actinomycetes</taxon>
        <taxon>Mycobacteriales</taxon>
        <taxon>Nocardiaceae</taxon>
        <taxon>Nocardia</taxon>
    </lineage>
</organism>
<reference evidence="3 4" key="1">
    <citation type="submission" date="2018-06" db="EMBL/GenBank/DDBJ databases">
        <title>Genomic Encyclopedia of Type Strains, Phase IV (KMG-IV): sequencing the most valuable type-strain genomes for metagenomic binning, comparative biology and taxonomic classification.</title>
        <authorList>
            <person name="Goeker M."/>
        </authorList>
    </citation>
    <scope>NUCLEOTIDE SEQUENCE [LARGE SCALE GENOMIC DNA]</scope>
    <source>
        <strain evidence="3 4">DSM 44599</strain>
    </source>
</reference>
<dbReference type="EMBL" id="QNRE01000001">
    <property type="protein sequence ID" value="RBO96566.1"/>
    <property type="molecule type" value="Genomic_DNA"/>
</dbReference>
<proteinExistence type="predicted"/>
<evidence type="ECO:0000259" key="2">
    <source>
        <dbReference type="Pfam" id="PF13827"/>
    </source>
</evidence>
<evidence type="ECO:0000256" key="1">
    <source>
        <dbReference type="SAM" id="SignalP"/>
    </source>
</evidence>
<comment type="caution">
    <text evidence="3">The sequence shown here is derived from an EMBL/GenBank/DDBJ whole genome shotgun (WGS) entry which is preliminary data.</text>
</comment>
<feature type="chain" id="PRO_5016909196" evidence="1">
    <location>
        <begin position="25"/>
        <end position="122"/>
    </location>
</feature>
<dbReference type="RefSeq" id="WP_084538223.1">
    <property type="nucleotide sequence ID" value="NZ_CP107943.1"/>
</dbReference>
<dbReference type="OrthoDB" id="4555829at2"/>
<dbReference type="AlphaFoldDB" id="A0A366E2G2"/>
<dbReference type="Proteomes" id="UP000252586">
    <property type="component" value="Unassembled WGS sequence"/>
</dbReference>
<feature type="domain" description="DUF4189" evidence="2">
    <location>
        <begin position="32"/>
        <end position="106"/>
    </location>
</feature>
<protein>
    <submittedName>
        <fullName evidence="3">Uncharacterized protein DUF4189</fullName>
    </submittedName>
</protein>
<keyword evidence="4" id="KW-1185">Reference proteome</keyword>
<keyword evidence="1" id="KW-0732">Signal</keyword>
<evidence type="ECO:0000313" key="3">
    <source>
        <dbReference type="EMBL" id="RBO96566.1"/>
    </source>
</evidence>
<dbReference type="STRING" id="1210090.GCA_001613185_06805"/>